<dbReference type="RefSeq" id="XP_018815413.2">
    <property type="nucleotide sequence ID" value="XM_018959868.2"/>
</dbReference>
<proteinExistence type="predicted"/>
<protein>
    <submittedName>
        <fullName evidence="2">Uncharacterized protein LOC108987027</fullName>
    </submittedName>
</protein>
<dbReference type="AlphaFoldDB" id="A0A2I4E7N7"/>
<dbReference type="KEGG" id="jre:108987027"/>
<organism evidence="1 2">
    <name type="scientific">Juglans regia</name>
    <name type="common">English walnut</name>
    <dbReference type="NCBI Taxonomy" id="51240"/>
    <lineage>
        <taxon>Eukaryota</taxon>
        <taxon>Viridiplantae</taxon>
        <taxon>Streptophyta</taxon>
        <taxon>Embryophyta</taxon>
        <taxon>Tracheophyta</taxon>
        <taxon>Spermatophyta</taxon>
        <taxon>Magnoliopsida</taxon>
        <taxon>eudicotyledons</taxon>
        <taxon>Gunneridae</taxon>
        <taxon>Pentapetalae</taxon>
        <taxon>rosids</taxon>
        <taxon>fabids</taxon>
        <taxon>Fagales</taxon>
        <taxon>Juglandaceae</taxon>
        <taxon>Juglans</taxon>
    </lineage>
</organism>
<dbReference type="GeneID" id="108987027"/>
<dbReference type="OrthoDB" id="1922870at2759"/>
<dbReference type="Proteomes" id="UP000235220">
    <property type="component" value="Chromosome 5"/>
</dbReference>
<keyword evidence="1" id="KW-1185">Reference proteome</keyword>
<evidence type="ECO:0000313" key="1">
    <source>
        <dbReference type="Proteomes" id="UP000235220"/>
    </source>
</evidence>
<sequence>MLEPRNSRVCDGDIEELWKKWNREVFGRVEVDLKEIEEELLELEMLIQQNYSLDVEAELLRCKQKHIQYLHREEIMRCQKSRIKWMSEGDKNMAFFHASLSCKKKFKAVEKMTLEDGTIMESSEAVLEGAVDFFQKRLSTLAVSFAETGLNLLTSIISDTDNRLLCRVLHMLEIKEALWSILQDSSPGPDGFSASFFHHA</sequence>
<name>A0A2I4E7N7_JUGRE</name>
<evidence type="ECO:0000313" key="2">
    <source>
        <dbReference type="RefSeq" id="XP_018815413.2"/>
    </source>
</evidence>
<dbReference type="Gramene" id="Jr05_10430_p1">
    <property type="protein sequence ID" value="cds.Jr05_10430_p1"/>
    <property type="gene ID" value="Jr05_10430"/>
</dbReference>
<accession>A0A2I4E7N7</accession>
<gene>
    <name evidence="2" type="primary">LOC108987027</name>
</gene>
<reference evidence="2" key="1">
    <citation type="submission" date="2025-08" db="UniProtKB">
        <authorList>
            <consortium name="RefSeq"/>
        </authorList>
    </citation>
    <scope>IDENTIFICATION</scope>
    <source>
        <tissue evidence="2">Leaves</tissue>
    </source>
</reference>